<dbReference type="EMBL" id="CP095061">
    <property type="protein sequence ID" value="UOQ64548.1"/>
    <property type="molecule type" value="Genomic_DNA"/>
</dbReference>
<organism evidence="2 3">
    <name type="scientific">Hymenobacter volaticus</name>
    <dbReference type="NCBI Taxonomy" id="2932254"/>
    <lineage>
        <taxon>Bacteria</taxon>
        <taxon>Pseudomonadati</taxon>
        <taxon>Bacteroidota</taxon>
        <taxon>Cytophagia</taxon>
        <taxon>Cytophagales</taxon>
        <taxon>Hymenobacteraceae</taxon>
        <taxon>Hymenobacter</taxon>
    </lineage>
</organism>
<name>A0ABY4G166_9BACT</name>
<dbReference type="PANTHER" id="PTHR35519">
    <property type="entry name" value="MEMBRANE PROTEINS"/>
    <property type="match status" value="1"/>
</dbReference>
<reference evidence="2" key="1">
    <citation type="submission" date="2022-04" db="EMBL/GenBank/DDBJ databases">
        <title>Hymenobacter sp. isolated from the air.</title>
        <authorList>
            <person name="Won M."/>
            <person name="Lee C.-M."/>
            <person name="Woen H.-Y."/>
            <person name="Kwon S.-W."/>
        </authorList>
    </citation>
    <scope>NUCLEOTIDE SEQUENCE</scope>
    <source>
        <strain evidence="2">5420S-77</strain>
    </source>
</reference>
<keyword evidence="1" id="KW-0472">Membrane</keyword>
<accession>A0ABY4G166</accession>
<evidence type="ECO:0000313" key="2">
    <source>
        <dbReference type="EMBL" id="UOQ64548.1"/>
    </source>
</evidence>
<feature type="transmembrane region" description="Helical" evidence="1">
    <location>
        <begin position="78"/>
        <end position="98"/>
    </location>
</feature>
<keyword evidence="1" id="KW-1133">Transmembrane helix</keyword>
<dbReference type="Pfam" id="PF13430">
    <property type="entry name" value="DUF4112"/>
    <property type="match status" value="1"/>
</dbReference>
<protein>
    <submittedName>
        <fullName evidence="2">DUF4112 domain-containing protein</fullName>
    </submittedName>
</protein>
<evidence type="ECO:0000256" key="1">
    <source>
        <dbReference type="SAM" id="Phobius"/>
    </source>
</evidence>
<feature type="transmembrane region" description="Helical" evidence="1">
    <location>
        <begin position="128"/>
        <end position="155"/>
    </location>
</feature>
<keyword evidence="1" id="KW-0812">Transmembrane</keyword>
<sequence length="162" mass="17782">MSTPKPTFDTDARLRWVESISRLLDSQFRVPGTTWRFGLDPIMSLIPVVGGIPSLAVSGILILTMMRHGASGNLVVRMALNVLLDTIFGAIPIIGNIFDFAYKANDKNVRLLRAHYAEGKYQGSGKGLFAVVAIVFLLLAGGVVWGGIELFTWLYHQAQHLL</sequence>
<dbReference type="Proteomes" id="UP000830401">
    <property type="component" value="Chromosome"/>
</dbReference>
<dbReference type="InterPro" id="IPR025187">
    <property type="entry name" value="DUF4112"/>
</dbReference>
<proteinExistence type="predicted"/>
<dbReference type="PANTHER" id="PTHR35519:SF2">
    <property type="entry name" value="PH DOMAIN PROTEIN"/>
    <property type="match status" value="1"/>
</dbReference>
<keyword evidence="3" id="KW-1185">Reference proteome</keyword>
<gene>
    <name evidence="2" type="ORF">MUN86_13250</name>
</gene>
<evidence type="ECO:0000313" key="3">
    <source>
        <dbReference type="Proteomes" id="UP000830401"/>
    </source>
</evidence>
<dbReference type="RefSeq" id="WP_245118414.1">
    <property type="nucleotide sequence ID" value="NZ_CP095061.1"/>
</dbReference>
<feature type="transmembrane region" description="Helical" evidence="1">
    <location>
        <begin position="42"/>
        <end position="66"/>
    </location>
</feature>